<dbReference type="Proteomes" id="UP001062846">
    <property type="component" value="Chromosome 6"/>
</dbReference>
<gene>
    <name evidence="1" type="ORF">RHMOL_Rhmol06G0276300</name>
</gene>
<reference evidence="1" key="1">
    <citation type="submission" date="2022-02" db="EMBL/GenBank/DDBJ databases">
        <title>Plant Genome Project.</title>
        <authorList>
            <person name="Zhang R.-G."/>
        </authorList>
    </citation>
    <scope>NUCLEOTIDE SEQUENCE</scope>
    <source>
        <strain evidence="1">AT1</strain>
    </source>
</reference>
<organism evidence="1 2">
    <name type="scientific">Rhododendron molle</name>
    <name type="common">Chinese azalea</name>
    <name type="synonym">Azalea mollis</name>
    <dbReference type="NCBI Taxonomy" id="49168"/>
    <lineage>
        <taxon>Eukaryota</taxon>
        <taxon>Viridiplantae</taxon>
        <taxon>Streptophyta</taxon>
        <taxon>Embryophyta</taxon>
        <taxon>Tracheophyta</taxon>
        <taxon>Spermatophyta</taxon>
        <taxon>Magnoliopsida</taxon>
        <taxon>eudicotyledons</taxon>
        <taxon>Gunneridae</taxon>
        <taxon>Pentapetalae</taxon>
        <taxon>asterids</taxon>
        <taxon>Ericales</taxon>
        <taxon>Ericaceae</taxon>
        <taxon>Ericoideae</taxon>
        <taxon>Rhodoreae</taxon>
        <taxon>Rhododendron</taxon>
    </lineage>
</organism>
<name>A0ACC0NH33_RHOML</name>
<dbReference type="EMBL" id="CM046393">
    <property type="protein sequence ID" value="KAI8552560.1"/>
    <property type="molecule type" value="Genomic_DNA"/>
</dbReference>
<evidence type="ECO:0000313" key="2">
    <source>
        <dbReference type="Proteomes" id="UP001062846"/>
    </source>
</evidence>
<comment type="caution">
    <text evidence="1">The sequence shown here is derived from an EMBL/GenBank/DDBJ whole genome shotgun (WGS) entry which is preliminary data.</text>
</comment>
<protein>
    <submittedName>
        <fullName evidence="1">Uncharacterized protein</fullName>
    </submittedName>
</protein>
<accession>A0ACC0NH33</accession>
<proteinExistence type="predicted"/>
<evidence type="ECO:0000313" key="1">
    <source>
        <dbReference type="EMBL" id="KAI8552560.1"/>
    </source>
</evidence>
<sequence>MEALEEAINACVDTEMAFGADIINNIPECYIISVGYKVKQVSINVKVPPYRGSLDWLPQYYKVRVEAEGSVQERENAIRSIMGWDDDAILPYHYPNGSFDIVVYCCGLQFDKPLPNIEDVISNMVGMVNIDLLIILQAPYPIDSHREFLTNVGFVGQHAVEGPIFVSGNAWFLHTEKNVKVEVEVHENQEINVTMTRKGYERHVVNLLQRKKGKQINCSSRTRVCVYYCTFNFSCLLLKLMYEFSDVGYVINYSY</sequence>
<keyword evidence="2" id="KW-1185">Reference proteome</keyword>